<dbReference type="RefSeq" id="WP_382386169.1">
    <property type="nucleotide sequence ID" value="NZ_JBHLWI010000007.1"/>
</dbReference>
<keyword evidence="1" id="KW-0479">Metal-binding</keyword>
<proteinExistence type="predicted"/>
<evidence type="ECO:0000313" key="4">
    <source>
        <dbReference type="EMBL" id="MFC0261723.1"/>
    </source>
</evidence>
<accession>A0ABV6FPC6</accession>
<sequence>MKKLLFSFLALMVSFSIAQAQFEQIIKPAETKKVTIKQFEDNGLAHFSYAVHVGDKLYLIDPARDPQPYYDYAASQNAKIVGVIETHPHADFVSSHLEMHVNQGAVIYVSKLVDAGYPHQTFDEGDVIDLGQGVKLKAIHTPGHSPDGISIIVEEDGKDVAVFTGDTLFIGDVGRPDLRESAGSIMMQRRELAKMMYRTTREKLMLLDEDVAVYPAHGAGSLCGKAMSDANSSTIGTEKLSNYALQEMTEEEFVDLLLQDQPFIPKYFPYSVGVNKGGAISYQAAKSSVIKLQENFRTASDAIVIDGRNQELFKKSHIPGAINIMKGAKFETWLGSIIAPNTAYYLVAESEESLDELISKITKIGYEPFIKGAFVYNETNGDRMSFFDQKEFDQNRDAFTIVDIRNAGEYADGKIFENAINIPLPELMERVGEIPTDKPIVVHCGTGYRSAAGSSIIYNAIKDAKVLDMSGAIKDYPKR</sequence>
<dbReference type="InterPro" id="IPR051682">
    <property type="entry name" value="Mito_Persulfide_Diox"/>
</dbReference>
<dbReference type="Gene3D" id="3.60.15.10">
    <property type="entry name" value="Ribonuclease Z/Hydroxyacylglutathione hydrolase-like"/>
    <property type="match status" value="1"/>
</dbReference>
<feature type="domain" description="Rhodanese" evidence="3">
    <location>
        <begin position="395"/>
        <end position="470"/>
    </location>
</feature>
<dbReference type="InterPro" id="IPR036866">
    <property type="entry name" value="RibonucZ/Hydroxyglut_hydro"/>
</dbReference>
<dbReference type="EMBL" id="JBHLWI010000007">
    <property type="protein sequence ID" value="MFC0261723.1"/>
    <property type="molecule type" value="Genomic_DNA"/>
</dbReference>
<name>A0ABV6FPC6_9BACT</name>
<dbReference type="Pfam" id="PF00581">
    <property type="entry name" value="Rhodanese"/>
    <property type="match status" value="2"/>
</dbReference>
<dbReference type="PANTHER" id="PTHR43084">
    <property type="entry name" value="PERSULFIDE DIOXYGENASE ETHE1"/>
    <property type="match status" value="1"/>
</dbReference>
<dbReference type="SMART" id="SM00849">
    <property type="entry name" value="Lactamase_B"/>
    <property type="match status" value="1"/>
</dbReference>
<dbReference type="CDD" id="cd07724">
    <property type="entry name" value="POD-like_MBL-fold"/>
    <property type="match status" value="1"/>
</dbReference>
<feature type="domain" description="Rhodanese" evidence="3">
    <location>
        <begin position="298"/>
        <end position="386"/>
    </location>
</feature>
<dbReference type="InterPro" id="IPR044528">
    <property type="entry name" value="POD-like_MBL-fold"/>
</dbReference>
<feature type="chain" id="PRO_5046437392" evidence="2">
    <location>
        <begin position="21"/>
        <end position="479"/>
    </location>
</feature>
<evidence type="ECO:0000256" key="1">
    <source>
        <dbReference type="ARBA" id="ARBA00022723"/>
    </source>
</evidence>
<evidence type="ECO:0000259" key="3">
    <source>
        <dbReference type="PROSITE" id="PS50206"/>
    </source>
</evidence>
<feature type="signal peptide" evidence="2">
    <location>
        <begin position="1"/>
        <end position="20"/>
    </location>
</feature>
<dbReference type="InterPro" id="IPR036873">
    <property type="entry name" value="Rhodanese-like_dom_sf"/>
</dbReference>
<evidence type="ECO:0000313" key="5">
    <source>
        <dbReference type="Proteomes" id="UP001589797"/>
    </source>
</evidence>
<dbReference type="CDD" id="cd00158">
    <property type="entry name" value="RHOD"/>
    <property type="match status" value="1"/>
</dbReference>
<dbReference type="SMART" id="SM00450">
    <property type="entry name" value="RHOD"/>
    <property type="match status" value="2"/>
</dbReference>
<dbReference type="InterPro" id="IPR001763">
    <property type="entry name" value="Rhodanese-like_dom"/>
</dbReference>
<dbReference type="SUPFAM" id="SSF56281">
    <property type="entry name" value="Metallo-hydrolase/oxidoreductase"/>
    <property type="match status" value="1"/>
</dbReference>
<dbReference type="InterPro" id="IPR001279">
    <property type="entry name" value="Metallo-B-lactamas"/>
</dbReference>
<comment type="caution">
    <text evidence="4">The sequence shown here is derived from an EMBL/GenBank/DDBJ whole genome shotgun (WGS) entry which is preliminary data.</text>
</comment>
<gene>
    <name evidence="4" type="ORF">ACFFIP_03450</name>
</gene>
<dbReference type="Gene3D" id="3.40.250.10">
    <property type="entry name" value="Rhodanese-like domain"/>
    <property type="match status" value="2"/>
</dbReference>
<dbReference type="Proteomes" id="UP001589797">
    <property type="component" value="Unassembled WGS sequence"/>
</dbReference>
<dbReference type="Pfam" id="PF00753">
    <property type="entry name" value="Lactamase_B"/>
    <property type="match status" value="1"/>
</dbReference>
<dbReference type="PANTHER" id="PTHR43084:SF1">
    <property type="entry name" value="PERSULFIDE DIOXYGENASE ETHE1, MITOCHONDRIAL"/>
    <property type="match status" value="1"/>
</dbReference>
<organism evidence="4 5">
    <name type="scientific">Fontibacter flavus</name>
    <dbReference type="NCBI Taxonomy" id="654838"/>
    <lineage>
        <taxon>Bacteria</taxon>
        <taxon>Pseudomonadati</taxon>
        <taxon>Bacteroidota</taxon>
        <taxon>Cytophagia</taxon>
        <taxon>Cytophagales</taxon>
        <taxon>Cyclobacteriaceae</taxon>
        <taxon>Fontibacter</taxon>
    </lineage>
</organism>
<protein>
    <submittedName>
        <fullName evidence="4">Rhodanese-like domain-containing protein</fullName>
    </submittedName>
</protein>
<dbReference type="SUPFAM" id="SSF52821">
    <property type="entry name" value="Rhodanese/Cell cycle control phosphatase"/>
    <property type="match status" value="2"/>
</dbReference>
<reference evidence="4 5" key="1">
    <citation type="submission" date="2024-09" db="EMBL/GenBank/DDBJ databases">
        <authorList>
            <person name="Sun Q."/>
            <person name="Mori K."/>
        </authorList>
    </citation>
    <scope>NUCLEOTIDE SEQUENCE [LARGE SCALE GENOMIC DNA]</scope>
    <source>
        <strain evidence="4 5">CCM 7650</strain>
    </source>
</reference>
<keyword evidence="2" id="KW-0732">Signal</keyword>
<evidence type="ECO:0000256" key="2">
    <source>
        <dbReference type="SAM" id="SignalP"/>
    </source>
</evidence>
<keyword evidence="5" id="KW-1185">Reference proteome</keyword>
<dbReference type="PROSITE" id="PS50206">
    <property type="entry name" value="RHODANESE_3"/>
    <property type="match status" value="2"/>
</dbReference>